<dbReference type="AlphaFoldDB" id="A0ABD4SFT7"/>
<reference evidence="15 16" key="1">
    <citation type="submission" date="2021-12" db="EMBL/GenBank/DDBJ databases">
        <title>Antimicrobial susceptibility of Lactobacillus delbrueckii subsp. lactis obtained from milk products and other habitats.</title>
        <authorList>
            <person name="Shani N."/>
        </authorList>
    </citation>
    <scope>NUCLEOTIDE SEQUENCE [LARGE SCALE GENOMIC DNA]</scope>
    <source>
        <strain evidence="15 16">FAM 21755</strain>
    </source>
</reference>
<dbReference type="EMBL" id="JAJNUY010000007">
    <property type="protein sequence ID" value="MCD5563090.1"/>
    <property type="molecule type" value="Genomic_DNA"/>
</dbReference>
<proteinExistence type="inferred from homology"/>
<dbReference type="SUPFAM" id="SSF55347">
    <property type="entry name" value="Glyceraldehyde-3-phosphate dehydrogenase-like, C-terminal domain"/>
    <property type="match status" value="1"/>
</dbReference>
<evidence type="ECO:0000256" key="2">
    <source>
        <dbReference type="ARBA" id="ARBA00011738"/>
    </source>
</evidence>
<dbReference type="GO" id="GO:0009088">
    <property type="term" value="P:threonine biosynthetic process"/>
    <property type="evidence" value="ECO:0007669"/>
    <property type="project" value="UniProtKB-UniRule"/>
</dbReference>
<evidence type="ECO:0000256" key="1">
    <source>
        <dbReference type="ARBA" id="ARBA00010584"/>
    </source>
</evidence>
<evidence type="ECO:0000256" key="5">
    <source>
        <dbReference type="ARBA" id="ARBA00022697"/>
    </source>
</evidence>
<evidence type="ECO:0000256" key="12">
    <source>
        <dbReference type="NCBIfam" id="TIGR01296"/>
    </source>
</evidence>
<sequence>MKIGILGATGAVGRQMLECIEERQLPVEELRVFASERSKGKKLPFAGQELTLEVVSQERLNGLDYVLGAVSNSLSKEYRPLVEKSGAVYIDNSSAFRQEDGVPLVVPEINGQDALDHHGVIANPNCSTAITLMALAPIAKLSPIKAINACTYQAVSGAGMGGISELKDEVTALTKGESVEAKVFPAQIAFNVIADIGSPLENGYTTEEMKMQNEGRKILHLPDLLVTCTCVRVPVYRSHSIAVTVVTEEPVSVEAAENAIAAFDGDLLVTDYTPTPLENSDKDIVQVGRLRRDLTNPNGLTLWCTGDQIRKGAATNAVQIMEYLENNK</sequence>
<dbReference type="InterPro" id="IPR005986">
    <property type="entry name" value="Asp_semialdehyde_DH_beta"/>
</dbReference>
<dbReference type="CDD" id="cd18131">
    <property type="entry name" value="ASADH_C_bac_euk_like"/>
    <property type="match status" value="1"/>
</dbReference>
<name>A0ABD4SFT7_LACDL</name>
<dbReference type="GO" id="GO:0009097">
    <property type="term" value="P:isoleucine biosynthetic process"/>
    <property type="evidence" value="ECO:0007669"/>
    <property type="project" value="UniProtKB-UniRule"/>
</dbReference>
<dbReference type="GO" id="GO:0009086">
    <property type="term" value="P:methionine biosynthetic process"/>
    <property type="evidence" value="ECO:0007669"/>
    <property type="project" value="UniProtKB-UniRule"/>
</dbReference>
<evidence type="ECO:0000313" key="15">
    <source>
        <dbReference type="EMBL" id="MCD5563090.1"/>
    </source>
</evidence>
<dbReference type="GO" id="GO:0019877">
    <property type="term" value="P:diaminopimelate biosynthetic process"/>
    <property type="evidence" value="ECO:0007669"/>
    <property type="project" value="UniProtKB-KW"/>
</dbReference>
<evidence type="ECO:0000256" key="6">
    <source>
        <dbReference type="ARBA" id="ARBA00022857"/>
    </source>
</evidence>
<comment type="similarity">
    <text evidence="1">Belongs to the aspartate-semialdehyde dehydrogenase family.</text>
</comment>
<evidence type="ECO:0000256" key="13">
    <source>
        <dbReference type="PIRSR" id="PIRSR000148-1"/>
    </source>
</evidence>
<dbReference type="PIRSF" id="PIRSF000148">
    <property type="entry name" value="ASA_dh"/>
    <property type="match status" value="1"/>
</dbReference>
<dbReference type="SUPFAM" id="SSF51735">
    <property type="entry name" value="NAD(P)-binding Rossmann-fold domains"/>
    <property type="match status" value="1"/>
</dbReference>
<accession>A0ABD4SFT7</accession>
<dbReference type="RefSeq" id="WP_003615449.1">
    <property type="nucleotide sequence ID" value="NZ_BJLK01000003.1"/>
</dbReference>
<keyword evidence="8 15" id="KW-0560">Oxidoreductase</keyword>
<evidence type="ECO:0000256" key="9">
    <source>
        <dbReference type="ARBA" id="ARBA00023154"/>
    </source>
</evidence>
<keyword evidence="7" id="KW-0220">Diaminopimelate biosynthesis</keyword>
<dbReference type="GO" id="GO:0009089">
    <property type="term" value="P:lysine biosynthetic process via diaminopimelate"/>
    <property type="evidence" value="ECO:0007669"/>
    <property type="project" value="UniProtKB-UniRule"/>
</dbReference>
<evidence type="ECO:0000256" key="8">
    <source>
        <dbReference type="ARBA" id="ARBA00023002"/>
    </source>
</evidence>
<evidence type="ECO:0000256" key="4">
    <source>
        <dbReference type="ARBA" id="ARBA00022605"/>
    </source>
</evidence>
<dbReference type="SMART" id="SM00859">
    <property type="entry name" value="Semialdhyde_dh"/>
    <property type="match status" value="1"/>
</dbReference>
<comment type="caution">
    <text evidence="15">The sequence shown here is derived from an EMBL/GenBank/DDBJ whole genome shotgun (WGS) entry which is preliminary data.</text>
</comment>
<dbReference type="InterPro" id="IPR000534">
    <property type="entry name" value="Semialdehyde_DH_NAD-bd"/>
</dbReference>
<evidence type="ECO:0000256" key="3">
    <source>
        <dbReference type="ARBA" id="ARBA00013120"/>
    </source>
</evidence>
<keyword evidence="5" id="KW-0791">Threonine biosynthesis</keyword>
<dbReference type="NCBIfam" id="NF011456">
    <property type="entry name" value="PRK14874.1"/>
    <property type="match status" value="1"/>
</dbReference>
<dbReference type="PANTHER" id="PTHR46278:SF2">
    <property type="entry name" value="ASPARTATE-SEMIALDEHYDE DEHYDROGENASE"/>
    <property type="match status" value="1"/>
</dbReference>
<gene>
    <name evidence="15" type="ORF">LOB85_02820</name>
</gene>
<feature type="domain" description="Semialdehyde dehydrogenase NAD-binding" evidence="14">
    <location>
        <begin position="2"/>
        <end position="117"/>
    </location>
</feature>
<feature type="active site" description="Acyl-thioester intermediate" evidence="13">
    <location>
        <position position="126"/>
    </location>
</feature>
<evidence type="ECO:0000259" key="14">
    <source>
        <dbReference type="SMART" id="SM00859"/>
    </source>
</evidence>
<evidence type="ECO:0000256" key="10">
    <source>
        <dbReference type="ARBA" id="ARBA00023167"/>
    </source>
</evidence>
<comment type="catalytic activity">
    <reaction evidence="11">
        <text>L-aspartate 4-semialdehyde + phosphate + NADP(+) = 4-phospho-L-aspartate + NADPH + H(+)</text>
        <dbReference type="Rhea" id="RHEA:24284"/>
        <dbReference type="ChEBI" id="CHEBI:15378"/>
        <dbReference type="ChEBI" id="CHEBI:43474"/>
        <dbReference type="ChEBI" id="CHEBI:57535"/>
        <dbReference type="ChEBI" id="CHEBI:57783"/>
        <dbReference type="ChEBI" id="CHEBI:58349"/>
        <dbReference type="ChEBI" id="CHEBI:537519"/>
        <dbReference type="EC" id="1.2.1.11"/>
    </reaction>
</comment>
<dbReference type="NCBIfam" id="TIGR01296">
    <property type="entry name" value="asd_B"/>
    <property type="match status" value="1"/>
</dbReference>
<dbReference type="EC" id="1.2.1.11" evidence="3 12"/>
<evidence type="ECO:0000256" key="7">
    <source>
        <dbReference type="ARBA" id="ARBA00022915"/>
    </source>
</evidence>
<dbReference type="InterPro" id="IPR036291">
    <property type="entry name" value="NAD(P)-bd_dom_sf"/>
</dbReference>
<evidence type="ECO:0000313" key="16">
    <source>
        <dbReference type="Proteomes" id="UP001200334"/>
    </source>
</evidence>
<dbReference type="Pfam" id="PF02774">
    <property type="entry name" value="Semialdhyde_dhC"/>
    <property type="match status" value="1"/>
</dbReference>
<dbReference type="Gene3D" id="3.40.50.720">
    <property type="entry name" value="NAD(P)-binding Rossmann-like Domain"/>
    <property type="match status" value="1"/>
</dbReference>
<keyword evidence="4" id="KW-0028">Amino-acid biosynthesis</keyword>
<protein>
    <recommendedName>
        <fullName evidence="3 12">Aspartate-semialdehyde dehydrogenase</fullName>
        <ecNumber evidence="3 12">1.2.1.11</ecNumber>
    </recommendedName>
</protein>
<dbReference type="CDD" id="cd02316">
    <property type="entry name" value="VcASADH2_like_N"/>
    <property type="match status" value="1"/>
</dbReference>
<feature type="active site" description="Proton acceptor" evidence="13">
    <location>
        <position position="239"/>
    </location>
</feature>
<dbReference type="InterPro" id="IPR012280">
    <property type="entry name" value="Semialdhyde_DH_dimer_dom"/>
</dbReference>
<dbReference type="GO" id="GO:0004073">
    <property type="term" value="F:aspartate-semialdehyde dehydrogenase activity"/>
    <property type="evidence" value="ECO:0007669"/>
    <property type="project" value="UniProtKB-UniRule"/>
</dbReference>
<dbReference type="Gene3D" id="3.30.360.10">
    <property type="entry name" value="Dihydrodipicolinate Reductase, domain 2"/>
    <property type="match status" value="1"/>
</dbReference>
<dbReference type="Pfam" id="PF01118">
    <property type="entry name" value="Semialdhyde_dh"/>
    <property type="match status" value="1"/>
</dbReference>
<keyword evidence="9" id="KW-0457">Lysine biosynthesis</keyword>
<evidence type="ECO:0000256" key="11">
    <source>
        <dbReference type="ARBA" id="ARBA00047891"/>
    </source>
</evidence>
<organism evidence="15 16">
    <name type="scientific">Lactobacillus delbrueckii subsp. lactis</name>
    <dbReference type="NCBI Taxonomy" id="29397"/>
    <lineage>
        <taxon>Bacteria</taxon>
        <taxon>Bacillati</taxon>
        <taxon>Bacillota</taxon>
        <taxon>Bacilli</taxon>
        <taxon>Lactobacillales</taxon>
        <taxon>Lactobacillaceae</taxon>
        <taxon>Lactobacillus</taxon>
    </lineage>
</organism>
<dbReference type="Proteomes" id="UP001200334">
    <property type="component" value="Unassembled WGS sequence"/>
</dbReference>
<keyword evidence="6" id="KW-0521">NADP</keyword>
<comment type="subunit">
    <text evidence="2">Homodimer.</text>
</comment>
<keyword evidence="10" id="KW-0486">Methionine biosynthesis</keyword>
<dbReference type="PANTHER" id="PTHR46278">
    <property type="entry name" value="DEHYDROGENASE, PUTATIVE-RELATED"/>
    <property type="match status" value="1"/>
</dbReference>